<evidence type="ECO:0000259" key="12">
    <source>
        <dbReference type="PROSITE" id="PS50222"/>
    </source>
</evidence>
<dbReference type="InterPro" id="IPR011992">
    <property type="entry name" value="EF-hand-dom_pair"/>
</dbReference>
<gene>
    <name evidence="13" type="ORF">B4U80_02294</name>
</gene>
<feature type="transmembrane region" description="Helical" evidence="11">
    <location>
        <begin position="347"/>
        <end position="368"/>
    </location>
</feature>
<accession>A0A443SMF7</accession>
<dbReference type="InterPro" id="IPR051739">
    <property type="entry name" value="Rhomboid_IM_Serine_Proteases"/>
</dbReference>
<dbReference type="GO" id="GO:0005509">
    <property type="term" value="F:calcium ion binding"/>
    <property type="evidence" value="ECO:0007669"/>
    <property type="project" value="InterPro"/>
</dbReference>
<evidence type="ECO:0000256" key="11">
    <source>
        <dbReference type="SAM" id="Phobius"/>
    </source>
</evidence>
<sequence>MESPRKTKTKEDNVTLQLERVSPNKSFFSELRKVLMQVWGPVFDRLDVDGDGKIPFDDLKNMITQGSMTDEIPEEVIDEIMERADWDKNRVLTFNEFLHMLHARDIGAHRPYLRKLIVAAAMVAVPSSEKQTVVNRYLDEYSCKPPPIFMICISVIEIAVFIYYCVKEGYISATGPVPIESILIYNPKRRYQFWRYITYMFIHAGFVHLFFNVLIQMLIGVPLELVHKWWRIGLVYLGGVLAGSLGASISDPNTYLAGASGGVYALIAAHVSNVIINWSEMEFNWVRLIALLVFGGTDVGVAVYDRYYGETKNRTSYAAHIAGAVGGLLIGIVILRNLRVRKWERLVGWFAFLFYVILMAFLLIWNVANPNYFPPSIHD</sequence>
<dbReference type="Gene3D" id="1.10.238.10">
    <property type="entry name" value="EF-hand"/>
    <property type="match status" value="1"/>
</dbReference>
<evidence type="ECO:0000256" key="10">
    <source>
        <dbReference type="ARBA" id="ARBA00023136"/>
    </source>
</evidence>
<feature type="transmembrane region" description="Helical" evidence="11">
    <location>
        <begin position="196"/>
        <end position="223"/>
    </location>
</feature>
<dbReference type="Proteomes" id="UP000288716">
    <property type="component" value="Unassembled WGS sequence"/>
</dbReference>
<dbReference type="GO" id="GO:0016020">
    <property type="term" value="C:membrane"/>
    <property type="evidence" value="ECO:0007669"/>
    <property type="project" value="UniProtKB-SubCell"/>
</dbReference>
<feature type="domain" description="EF-hand" evidence="12">
    <location>
        <begin position="72"/>
        <end position="107"/>
    </location>
</feature>
<organism evidence="13 14">
    <name type="scientific">Leptotrombidium deliense</name>
    <dbReference type="NCBI Taxonomy" id="299467"/>
    <lineage>
        <taxon>Eukaryota</taxon>
        <taxon>Metazoa</taxon>
        <taxon>Ecdysozoa</taxon>
        <taxon>Arthropoda</taxon>
        <taxon>Chelicerata</taxon>
        <taxon>Arachnida</taxon>
        <taxon>Acari</taxon>
        <taxon>Acariformes</taxon>
        <taxon>Trombidiformes</taxon>
        <taxon>Prostigmata</taxon>
        <taxon>Anystina</taxon>
        <taxon>Parasitengona</taxon>
        <taxon>Trombiculoidea</taxon>
        <taxon>Trombiculidae</taxon>
        <taxon>Leptotrombidium</taxon>
    </lineage>
</organism>
<evidence type="ECO:0000256" key="4">
    <source>
        <dbReference type="ARBA" id="ARBA00013039"/>
    </source>
</evidence>
<evidence type="ECO:0000256" key="9">
    <source>
        <dbReference type="ARBA" id="ARBA00022989"/>
    </source>
</evidence>
<dbReference type="InterPro" id="IPR022764">
    <property type="entry name" value="Peptidase_S54_rhomboid_dom"/>
</dbReference>
<dbReference type="GO" id="GO:0006508">
    <property type="term" value="P:proteolysis"/>
    <property type="evidence" value="ECO:0007669"/>
    <property type="project" value="UniProtKB-KW"/>
</dbReference>
<evidence type="ECO:0000256" key="3">
    <source>
        <dbReference type="ARBA" id="ARBA00009045"/>
    </source>
</evidence>
<dbReference type="SUPFAM" id="SSF144091">
    <property type="entry name" value="Rhomboid-like"/>
    <property type="match status" value="1"/>
</dbReference>
<evidence type="ECO:0000313" key="14">
    <source>
        <dbReference type="Proteomes" id="UP000288716"/>
    </source>
</evidence>
<dbReference type="EC" id="3.4.21.105" evidence="4"/>
<protein>
    <recommendedName>
        <fullName evidence="4">rhomboid protease</fullName>
        <ecNumber evidence="4">3.4.21.105</ecNumber>
    </recommendedName>
</protein>
<dbReference type="FunFam" id="1.20.1540.10:FF:000007">
    <property type="entry name" value="Rhomboid like 2"/>
    <property type="match status" value="1"/>
</dbReference>
<dbReference type="PANTHER" id="PTHR45840">
    <property type="entry name" value="RHOMBOID-RELATED PROTEIN"/>
    <property type="match status" value="1"/>
</dbReference>
<feature type="transmembrane region" description="Helical" evidence="11">
    <location>
        <begin position="316"/>
        <end position="335"/>
    </location>
</feature>
<dbReference type="AlphaFoldDB" id="A0A443SMF7"/>
<comment type="caution">
    <text evidence="13">The sequence shown here is derived from an EMBL/GenBank/DDBJ whole genome shotgun (WGS) entry which is preliminary data.</text>
</comment>
<dbReference type="PANTHER" id="PTHR45840:SF2">
    <property type="entry name" value="PROTEIN RHOMBOID-RELATED"/>
    <property type="match status" value="1"/>
</dbReference>
<dbReference type="SUPFAM" id="SSF47473">
    <property type="entry name" value="EF-hand"/>
    <property type="match status" value="1"/>
</dbReference>
<keyword evidence="6 11" id="KW-0812">Transmembrane</keyword>
<proteinExistence type="inferred from homology"/>
<feature type="transmembrane region" description="Helical" evidence="11">
    <location>
        <begin position="229"/>
        <end position="249"/>
    </location>
</feature>
<feature type="domain" description="EF-hand" evidence="12">
    <location>
        <begin position="42"/>
        <end position="69"/>
    </location>
</feature>
<dbReference type="OrthoDB" id="418595at2759"/>
<dbReference type="Pfam" id="PF13499">
    <property type="entry name" value="EF-hand_7"/>
    <property type="match status" value="1"/>
</dbReference>
<evidence type="ECO:0000256" key="8">
    <source>
        <dbReference type="ARBA" id="ARBA00022825"/>
    </source>
</evidence>
<comment type="catalytic activity">
    <reaction evidence="1">
        <text>Cleaves type-1 transmembrane domains using a catalytic dyad composed of serine and histidine that are contributed by different transmembrane domains.</text>
        <dbReference type="EC" id="3.4.21.105"/>
    </reaction>
</comment>
<dbReference type="EMBL" id="NCKV01001254">
    <property type="protein sequence ID" value="RWS28714.1"/>
    <property type="molecule type" value="Genomic_DNA"/>
</dbReference>
<dbReference type="PROSITE" id="PS50222">
    <property type="entry name" value="EF_HAND_2"/>
    <property type="match status" value="2"/>
</dbReference>
<dbReference type="GO" id="GO:0004252">
    <property type="term" value="F:serine-type endopeptidase activity"/>
    <property type="evidence" value="ECO:0007669"/>
    <property type="project" value="InterPro"/>
</dbReference>
<evidence type="ECO:0000256" key="1">
    <source>
        <dbReference type="ARBA" id="ARBA00000156"/>
    </source>
</evidence>
<evidence type="ECO:0000256" key="7">
    <source>
        <dbReference type="ARBA" id="ARBA00022801"/>
    </source>
</evidence>
<evidence type="ECO:0000256" key="2">
    <source>
        <dbReference type="ARBA" id="ARBA00004141"/>
    </source>
</evidence>
<keyword evidence="10 11" id="KW-0472">Membrane</keyword>
<feature type="transmembrane region" description="Helical" evidence="11">
    <location>
        <begin position="261"/>
        <end position="279"/>
    </location>
</feature>
<feature type="transmembrane region" description="Helical" evidence="11">
    <location>
        <begin position="285"/>
        <end position="304"/>
    </location>
</feature>
<dbReference type="InterPro" id="IPR035952">
    <property type="entry name" value="Rhomboid-like_sf"/>
</dbReference>
<dbReference type="VEuPathDB" id="VectorBase:LDEU003326"/>
<reference evidence="13 14" key="1">
    <citation type="journal article" date="2018" name="Gigascience">
        <title>Genomes of trombidid mites reveal novel predicted allergens and laterally-transferred genes associated with secondary metabolism.</title>
        <authorList>
            <person name="Dong X."/>
            <person name="Chaisiri K."/>
            <person name="Xia D."/>
            <person name="Armstrong S.D."/>
            <person name="Fang Y."/>
            <person name="Donnelly M.J."/>
            <person name="Kadowaki T."/>
            <person name="McGarry J.W."/>
            <person name="Darby A.C."/>
            <person name="Makepeace B.L."/>
        </authorList>
    </citation>
    <scope>NUCLEOTIDE SEQUENCE [LARGE SCALE GENOMIC DNA]</scope>
    <source>
        <strain evidence="13">UoL-UT</strain>
    </source>
</reference>
<keyword evidence="5" id="KW-0645">Protease</keyword>
<evidence type="ECO:0000256" key="5">
    <source>
        <dbReference type="ARBA" id="ARBA00022670"/>
    </source>
</evidence>
<dbReference type="CDD" id="cd00051">
    <property type="entry name" value="EFh"/>
    <property type="match status" value="1"/>
</dbReference>
<name>A0A443SMF7_9ACAR</name>
<keyword evidence="7" id="KW-0378">Hydrolase</keyword>
<dbReference type="SMART" id="SM00054">
    <property type="entry name" value="EFh"/>
    <property type="match status" value="2"/>
</dbReference>
<dbReference type="InterPro" id="IPR002048">
    <property type="entry name" value="EF_hand_dom"/>
</dbReference>
<feature type="transmembrane region" description="Helical" evidence="11">
    <location>
        <begin position="148"/>
        <end position="166"/>
    </location>
</feature>
<dbReference type="STRING" id="299467.A0A443SMF7"/>
<keyword evidence="9 11" id="KW-1133">Transmembrane helix</keyword>
<keyword evidence="8" id="KW-0720">Serine protease</keyword>
<comment type="similarity">
    <text evidence="3">Belongs to the peptidase S54 family.</text>
</comment>
<evidence type="ECO:0000313" key="13">
    <source>
        <dbReference type="EMBL" id="RWS28714.1"/>
    </source>
</evidence>
<dbReference type="Gene3D" id="1.20.1540.10">
    <property type="entry name" value="Rhomboid-like"/>
    <property type="match status" value="1"/>
</dbReference>
<comment type="subcellular location">
    <subcellularLocation>
        <location evidence="2">Membrane</location>
        <topology evidence="2">Multi-pass membrane protein</topology>
    </subcellularLocation>
</comment>
<keyword evidence="14" id="KW-1185">Reference proteome</keyword>
<dbReference type="Pfam" id="PF01694">
    <property type="entry name" value="Rhomboid"/>
    <property type="match status" value="1"/>
</dbReference>
<evidence type="ECO:0000256" key="6">
    <source>
        <dbReference type="ARBA" id="ARBA00022692"/>
    </source>
</evidence>